<proteinExistence type="predicted"/>
<dbReference type="Pfam" id="PF09365">
    <property type="entry name" value="DUF2461"/>
    <property type="match status" value="1"/>
</dbReference>
<accession>Q7WU96</accession>
<dbReference type="EMBL" id="AB102786">
    <property type="protein sequence ID" value="BAC81545.1"/>
    <property type="molecule type" value="Genomic_DNA"/>
</dbReference>
<sequence>MNTSFFNHQTLSFLQQLSNNNNRPWFNERKSLYEQSVREPSLAFIEAMEPSIKSLSPNFTAVAKKTGGSLMRIYRDARFSSDKTPYKTNIGIQFRHTAGKDVHAPGFYLHISPDTCFVGAGIWRPNSKALSNIREMISDSPNAWKNITRHNTFKRYYTLSGDSLKTYPRGYAKDHPMINDLKRKDFIAIHPLTHEEILSPNLTKTIHHRFKVASDLMDYLCNALELPY</sequence>
<gene>
    <name evidence="1" type="primary">orf7</name>
</gene>
<protein>
    <submittedName>
        <fullName evidence="1">Uncharacterized protein orf7</fullName>
    </submittedName>
</protein>
<dbReference type="AlphaFoldDB" id="Q7WU96"/>
<dbReference type="PIRSF" id="PIRSF028451">
    <property type="entry name" value="UCP028451"/>
    <property type="match status" value="1"/>
</dbReference>
<dbReference type="PANTHER" id="PTHR36452">
    <property type="entry name" value="CHROMOSOME 12, WHOLE GENOME SHOTGUN SEQUENCE"/>
    <property type="match status" value="1"/>
</dbReference>
<dbReference type="PANTHER" id="PTHR36452:SF1">
    <property type="entry name" value="DUF2461 DOMAIN-CONTAINING PROTEIN"/>
    <property type="match status" value="1"/>
</dbReference>
<dbReference type="InterPro" id="IPR015996">
    <property type="entry name" value="UCP028451"/>
</dbReference>
<name>Q7WU96_9GAMM</name>
<evidence type="ECO:0000313" key="1">
    <source>
        <dbReference type="EMBL" id="BAC81545.1"/>
    </source>
</evidence>
<organism evidence="1">
    <name type="scientific">Cycloclasticus sp. A5</name>
    <dbReference type="NCBI Taxonomy" id="187091"/>
    <lineage>
        <taxon>Bacteria</taxon>
        <taxon>Pseudomonadati</taxon>
        <taxon>Pseudomonadota</taxon>
        <taxon>Gammaproteobacteria</taxon>
        <taxon>Thiotrichales</taxon>
        <taxon>Piscirickettsiaceae</taxon>
        <taxon>Cycloclasticus</taxon>
    </lineage>
</organism>
<reference evidence="1" key="1">
    <citation type="journal article" date="2003" name="Appl. Environ. Microbiol.">
        <title>Molecular characterization and substrate preference of a polycyclic aromatic hydrocarbon dioxygenase from Cycloclasticus sp. strain A5.</title>
        <authorList>
            <person name="Kasai Y."/>
            <person name="Shindo K."/>
            <person name="Harayama S."/>
            <person name="Misawa N."/>
        </authorList>
    </citation>
    <scope>NUCLEOTIDE SEQUENCE</scope>
    <source>
        <strain evidence="1">A5</strain>
    </source>
</reference>
<dbReference type="InterPro" id="IPR012808">
    <property type="entry name" value="CHP02453"/>
</dbReference>
<dbReference type="NCBIfam" id="TIGR02453">
    <property type="entry name" value="TIGR02453 family protein"/>
    <property type="match status" value="1"/>
</dbReference>